<name>A0A5P1ESV2_ASPOF</name>
<accession>A0A5P1ESV2</accession>
<sequence length="187" mass="21021">MEERSCTRFFRGKGRFGPWRGIIGWRWFRGGFRRRLYEGCELIRRFSMEEMGMFLYRISDARVIGVGNLLASQGCVSLTEGENGTSLQGQVTICHPPEVENITEKPTEEQASDTLLKEGQVIEELAPGSIDNGGEYAQTSRGISIQSADGYEMTSRSTENYRQPEIWSFSQGVSKARPVDYEAASVL</sequence>
<dbReference type="EMBL" id="CM007385">
    <property type="protein sequence ID" value="ONK67799.1"/>
    <property type="molecule type" value="Genomic_DNA"/>
</dbReference>
<gene>
    <name evidence="1" type="ORF">A4U43_C05F3900</name>
</gene>
<reference evidence="2" key="1">
    <citation type="journal article" date="2017" name="Nat. Commun.">
        <title>The asparagus genome sheds light on the origin and evolution of a young Y chromosome.</title>
        <authorList>
            <person name="Harkess A."/>
            <person name="Zhou J."/>
            <person name="Xu C."/>
            <person name="Bowers J.E."/>
            <person name="Van der Hulst R."/>
            <person name="Ayyampalayam S."/>
            <person name="Mercati F."/>
            <person name="Riccardi P."/>
            <person name="McKain M.R."/>
            <person name="Kakrana A."/>
            <person name="Tang H."/>
            <person name="Ray J."/>
            <person name="Groenendijk J."/>
            <person name="Arikit S."/>
            <person name="Mathioni S.M."/>
            <person name="Nakano M."/>
            <person name="Shan H."/>
            <person name="Telgmann-Rauber A."/>
            <person name="Kanno A."/>
            <person name="Yue Z."/>
            <person name="Chen H."/>
            <person name="Li W."/>
            <person name="Chen Y."/>
            <person name="Xu X."/>
            <person name="Zhang Y."/>
            <person name="Luo S."/>
            <person name="Chen H."/>
            <person name="Gao J."/>
            <person name="Mao Z."/>
            <person name="Pires J.C."/>
            <person name="Luo M."/>
            <person name="Kudrna D."/>
            <person name="Wing R.A."/>
            <person name="Meyers B.C."/>
            <person name="Yi K."/>
            <person name="Kong H."/>
            <person name="Lavrijsen P."/>
            <person name="Sunseri F."/>
            <person name="Falavigna A."/>
            <person name="Ye Y."/>
            <person name="Leebens-Mack J.H."/>
            <person name="Chen G."/>
        </authorList>
    </citation>
    <scope>NUCLEOTIDE SEQUENCE [LARGE SCALE GENOMIC DNA]</scope>
    <source>
        <strain evidence="2">cv. DH0086</strain>
    </source>
</reference>
<evidence type="ECO:0000313" key="1">
    <source>
        <dbReference type="EMBL" id="ONK67799.1"/>
    </source>
</evidence>
<dbReference type="Proteomes" id="UP000243459">
    <property type="component" value="Chromosome 5"/>
</dbReference>
<proteinExistence type="predicted"/>
<keyword evidence="2" id="KW-1185">Reference proteome</keyword>
<dbReference type="Gramene" id="ONK67799">
    <property type="protein sequence ID" value="ONK67799"/>
    <property type="gene ID" value="A4U43_C05F3900"/>
</dbReference>
<protein>
    <submittedName>
        <fullName evidence="1">Uncharacterized protein</fullName>
    </submittedName>
</protein>
<evidence type="ECO:0000313" key="2">
    <source>
        <dbReference type="Proteomes" id="UP000243459"/>
    </source>
</evidence>
<organism evidence="1 2">
    <name type="scientific">Asparagus officinalis</name>
    <name type="common">Garden asparagus</name>
    <dbReference type="NCBI Taxonomy" id="4686"/>
    <lineage>
        <taxon>Eukaryota</taxon>
        <taxon>Viridiplantae</taxon>
        <taxon>Streptophyta</taxon>
        <taxon>Embryophyta</taxon>
        <taxon>Tracheophyta</taxon>
        <taxon>Spermatophyta</taxon>
        <taxon>Magnoliopsida</taxon>
        <taxon>Liliopsida</taxon>
        <taxon>Asparagales</taxon>
        <taxon>Asparagaceae</taxon>
        <taxon>Asparagoideae</taxon>
        <taxon>Asparagus</taxon>
    </lineage>
</organism>
<dbReference type="AlphaFoldDB" id="A0A5P1ESV2"/>